<organism evidence="1 2">
    <name type="scientific">Artemisia annua</name>
    <name type="common">Sweet wormwood</name>
    <dbReference type="NCBI Taxonomy" id="35608"/>
    <lineage>
        <taxon>Eukaryota</taxon>
        <taxon>Viridiplantae</taxon>
        <taxon>Streptophyta</taxon>
        <taxon>Embryophyta</taxon>
        <taxon>Tracheophyta</taxon>
        <taxon>Spermatophyta</taxon>
        <taxon>Magnoliopsida</taxon>
        <taxon>eudicotyledons</taxon>
        <taxon>Gunneridae</taxon>
        <taxon>Pentapetalae</taxon>
        <taxon>asterids</taxon>
        <taxon>campanulids</taxon>
        <taxon>Asterales</taxon>
        <taxon>Asteraceae</taxon>
        <taxon>Asteroideae</taxon>
        <taxon>Anthemideae</taxon>
        <taxon>Artemisiinae</taxon>
        <taxon>Artemisia</taxon>
    </lineage>
</organism>
<dbReference type="EMBL" id="PKPP01011499">
    <property type="protein sequence ID" value="PWA44030.1"/>
    <property type="molecule type" value="Genomic_DNA"/>
</dbReference>
<dbReference type="AlphaFoldDB" id="A0A2U1L4U6"/>
<evidence type="ECO:0000313" key="1">
    <source>
        <dbReference type="EMBL" id="PWA44030.1"/>
    </source>
</evidence>
<reference evidence="1 2" key="1">
    <citation type="journal article" date="2018" name="Mol. Plant">
        <title>The genome of Artemisia annua provides insight into the evolution of Asteraceae family and artemisinin biosynthesis.</title>
        <authorList>
            <person name="Shen Q."/>
            <person name="Zhang L."/>
            <person name="Liao Z."/>
            <person name="Wang S."/>
            <person name="Yan T."/>
            <person name="Shi P."/>
            <person name="Liu M."/>
            <person name="Fu X."/>
            <person name="Pan Q."/>
            <person name="Wang Y."/>
            <person name="Lv Z."/>
            <person name="Lu X."/>
            <person name="Zhang F."/>
            <person name="Jiang W."/>
            <person name="Ma Y."/>
            <person name="Chen M."/>
            <person name="Hao X."/>
            <person name="Li L."/>
            <person name="Tang Y."/>
            <person name="Lv G."/>
            <person name="Zhou Y."/>
            <person name="Sun X."/>
            <person name="Brodelius P.E."/>
            <person name="Rose J.K.C."/>
            <person name="Tang K."/>
        </authorList>
    </citation>
    <scope>NUCLEOTIDE SEQUENCE [LARGE SCALE GENOMIC DNA]</scope>
    <source>
        <strain evidence="2">cv. Huhao1</strain>
        <tissue evidence="1">Leaf</tissue>
    </source>
</reference>
<gene>
    <name evidence="1" type="ORF">CTI12_AA530000</name>
</gene>
<keyword evidence="2" id="KW-1185">Reference proteome</keyword>
<proteinExistence type="predicted"/>
<name>A0A2U1L4U6_ARTAN</name>
<sequence length="102" mass="12056">MDKRWTNEKHLHFLKSVEASFVRTMLENGDGRVLAIDRILPDSCESTLDSKFTTKRKRCYRGDNLKAGMSMDQKVITRLRYPSFQEDQVVPQMKHSKEQHQR</sequence>
<dbReference type="OrthoDB" id="751338at2759"/>
<dbReference type="Proteomes" id="UP000245207">
    <property type="component" value="Unassembled WGS sequence"/>
</dbReference>
<evidence type="ECO:0000313" key="2">
    <source>
        <dbReference type="Proteomes" id="UP000245207"/>
    </source>
</evidence>
<accession>A0A2U1L4U6</accession>
<comment type="caution">
    <text evidence="1">The sequence shown here is derived from an EMBL/GenBank/DDBJ whole genome shotgun (WGS) entry which is preliminary data.</text>
</comment>
<protein>
    <submittedName>
        <fullName evidence="1">Uncharacterized protein</fullName>
    </submittedName>
</protein>